<keyword evidence="1" id="KW-0812">Transmembrane</keyword>
<dbReference type="Proteomes" id="UP000194154">
    <property type="component" value="Chromosome"/>
</dbReference>
<evidence type="ECO:0000313" key="3">
    <source>
        <dbReference type="Proteomes" id="UP000194154"/>
    </source>
</evidence>
<protein>
    <submittedName>
        <fullName evidence="2">Uncharacterized protein</fullName>
    </submittedName>
</protein>
<dbReference type="AlphaFoldDB" id="A0A1W7AD56"/>
<keyword evidence="1" id="KW-0472">Membrane</keyword>
<organism evidence="2 3">
    <name type="scientific">Macrococcoides canis</name>
    <dbReference type="NCBI Taxonomy" id="1855823"/>
    <lineage>
        <taxon>Bacteria</taxon>
        <taxon>Bacillati</taxon>
        <taxon>Bacillota</taxon>
        <taxon>Bacilli</taxon>
        <taxon>Bacillales</taxon>
        <taxon>Staphylococcaceae</taxon>
        <taxon>Macrococcoides</taxon>
    </lineage>
</organism>
<dbReference type="STRING" id="1855823.MCCS_13890"/>
<evidence type="ECO:0000313" key="2">
    <source>
        <dbReference type="EMBL" id="ARQ07030.1"/>
    </source>
</evidence>
<keyword evidence="3" id="KW-1185">Reference proteome</keyword>
<dbReference type="KEGG" id="mcak:MCCS_13890"/>
<accession>A0A1W7AD56</accession>
<feature type="transmembrane region" description="Helical" evidence="1">
    <location>
        <begin position="125"/>
        <end position="150"/>
    </location>
</feature>
<dbReference type="EMBL" id="CP021059">
    <property type="protein sequence ID" value="ARQ07030.1"/>
    <property type="molecule type" value="Genomic_DNA"/>
</dbReference>
<sequence>MNRIDDVTPDDSKISRPLSTPEKLTCASTFTFGLYSLARASFWILESDTAVNDSPLYEALHQVFPLWTWGAVIMFFSICLIASCFYIPHRLTRTIYDLLVMIGGIGLSFFYFFLAVAGINNSINWLTPIGFLILSAGLGVIGFIGGVSYFGKR</sequence>
<keyword evidence="1" id="KW-1133">Transmembrane helix</keyword>
<proteinExistence type="predicted"/>
<evidence type="ECO:0000256" key="1">
    <source>
        <dbReference type="SAM" id="Phobius"/>
    </source>
</evidence>
<feature type="transmembrane region" description="Helical" evidence="1">
    <location>
        <begin position="64"/>
        <end position="86"/>
    </location>
</feature>
<reference evidence="2 3" key="1">
    <citation type="journal article" date="2017" name="Int. J. Syst. Evol. Microbiol.">
        <title>Macrococcus canis sp. nov., a skin bacterium associated with infections in dogs.</title>
        <authorList>
            <person name="Gobeli Brawand S."/>
            <person name="Cotting K."/>
            <person name="Gomez-Sanz E."/>
            <person name="Collaud A."/>
            <person name="Thomann A."/>
            <person name="Brodard I."/>
            <person name="Rodriguez-Campos S."/>
            <person name="Strauss C."/>
            <person name="Perreten V."/>
        </authorList>
    </citation>
    <scope>NUCLEOTIDE SEQUENCE [LARGE SCALE GENOMIC DNA]</scope>
    <source>
        <strain evidence="2 3">KM45013</strain>
    </source>
</reference>
<name>A0A1W7AD56_9STAP</name>
<gene>
    <name evidence="2" type="ORF">MCCS_13890</name>
</gene>
<feature type="transmembrane region" description="Helical" evidence="1">
    <location>
        <begin position="98"/>
        <end position="119"/>
    </location>
</feature>